<dbReference type="PIRSF" id="PIRSF001500">
    <property type="entry name" value="Chor_mut_pdt_Ppr"/>
    <property type="match status" value="1"/>
</dbReference>
<keyword evidence="9" id="KW-0963">Cytoplasm</keyword>
<dbReference type="FunFam" id="3.40.190.10:FF:000029">
    <property type="entry name" value="Chorismate mutase/Prephenate dehydratase"/>
    <property type="match status" value="1"/>
</dbReference>
<dbReference type="SUPFAM" id="SSF55021">
    <property type="entry name" value="ACT-like"/>
    <property type="match status" value="1"/>
</dbReference>
<evidence type="ECO:0000313" key="24">
    <source>
        <dbReference type="Proteomes" id="UP000000329"/>
    </source>
</evidence>
<evidence type="ECO:0000256" key="2">
    <source>
        <dbReference type="ARBA" id="ARBA00002364"/>
    </source>
</evidence>
<dbReference type="PROSITE" id="PS51168">
    <property type="entry name" value="CHORISMATE_MUT_2"/>
    <property type="match status" value="1"/>
</dbReference>
<dbReference type="InterPro" id="IPR036979">
    <property type="entry name" value="CM_dom_sf"/>
</dbReference>
<dbReference type="GO" id="GO:0004106">
    <property type="term" value="F:chorismate mutase activity"/>
    <property type="evidence" value="ECO:0007669"/>
    <property type="project" value="UniProtKB-EC"/>
</dbReference>
<dbReference type="Gene3D" id="3.40.190.10">
    <property type="entry name" value="Periplasmic binding protein-like II"/>
    <property type="match status" value="2"/>
</dbReference>
<evidence type="ECO:0000256" key="9">
    <source>
        <dbReference type="ARBA" id="ARBA00022490"/>
    </source>
</evidence>
<dbReference type="EC" id="4.2.1.51" evidence="7"/>
<dbReference type="FunFam" id="3.30.70.260:FF:000012">
    <property type="entry name" value="Prephenate dehydratase"/>
    <property type="match status" value="1"/>
</dbReference>
<evidence type="ECO:0000256" key="11">
    <source>
        <dbReference type="ARBA" id="ARBA00023141"/>
    </source>
</evidence>
<evidence type="ECO:0000256" key="16">
    <source>
        <dbReference type="ARBA" id="ARBA00031175"/>
    </source>
</evidence>
<keyword evidence="14 23" id="KW-0456">Lyase</keyword>
<dbReference type="PANTHER" id="PTHR21022:SF19">
    <property type="entry name" value="PREPHENATE DEHYDRATASE-RELATED"/>
    <property type="match status" value="1"/>
</dbReference>
<feature type="domain" description="Chorismate mutase" evidence="20">
    <location>
        <begin position="20"/>
        <end position="110"/>
    </location>
</feature>
<dbReference type="AlphaFoldDB" id="D8IR45"/>
<evidence type="ECO:0000256" key="5">
    <source>
        <dbReference type="ARBA" id="ARBA00004817"/>
    </source>
</evidence>
<dbReference type="GO" id="GO:0009094">
    <property type="term" value="P:L-phenylalanine biosynthetic process"/>
    <property type="evidence" value="ECO:0007669"/>
    <property type="project" value="UniProtKB-UniPathway"/>
</dbReference>
<evidence type="ECO:0000259" key="22">
    <source>
        <dbReference type="PROSITE" id="PS51671"/>
    </source>
</evidence>
<comment type="pathway">
    <text evidence="4">Amino-acid biosynthesis; L-phenylalanine biosynthesis; phenylpyruvate from prephenate: step 1/1.</text>
</comment>
<dbReference type="UniPathway" id="UPA00121">
    <property type="reaction ID" value="UER00345"/>
</dbReference>
<evidence type="ECO:0000256" key="13">
    <source>
        <dbReference type="ARBA" id="ARBA00023235"/>
    </source>
</evidence>
<dbReference type="Proteomes" id="UP000000329">
    <property type="component" value="Chromosome"/>
</dbReference>
<evidence type="ECO:0000256" key="7">
    <source>
        <dbReference type="ARBA" id="ARBA00013147"/>
    </source>
</evidence>
<dbReference type="Pfam" id="PF01817">
    <property type="entry name" value="CM_2"/>
    <property type="match status" value="1"/>
</dbReference>
<dbReference type="Pfam" id="PF01842">
    <property type="entry name" value="ACT"/>
    <property type="match status" value="1"/>
</dbReference>
<dbReference type="NCBIfam" id="TIGR01807">
    <property type="entry name" value="CM_P2"/>
    <property type="match status" value="1"/>
</dbReference>
<organism evidence="23 24">
    <name type="scientific">Herbaspirillum seropedicae (strain SmR1)</name>
    <dbReference type="NCBI Taxonomy" id="757424"/>
    <lineage>
        <taxon>Bacteria</taxon>
        <taxon>Pseudomonadati</taxon>
        <taxon>Pseudomonadota</taxon>
        <taxon>Betaproteobacteria</taxon>
        <taxon>Burkholderiales</taxon>
        <taxon>Oxalobacteraceae</taxon>
        <taxon>Herbaspirillum</taxon>
    </lineage>
</organism>
<evidence type="ECO:0000256" key="17">
    <source>
        <dbReference type="ARBA" id="ARBA00031520"/>
    </source>
</evidence>
<dbReference type="InterPro" id="IPR008242">
    <property type="entry name" value="Chor_mutase/pphenate_deHydtase"/>
</dbReference>
<dbReference type="InterPro" id="IPR018528">
    <property type="entry name" value="Preph_deHydtase_CS"/>
</dbReference>
<comment type="catalytic activity">
    <reaction evidence="1">
        <text>chorismate = prephenate</text>
        <dbReference type="Rhea" id="RHEA:13897"/>
        <dbReference type="ChEBI" id="CHEBI:29748"/>
        <dbReference type="ChEBI" id="CHEBI:29934"/>
        <dbReference type="EC" id="5.4.99.5"/>
    </reaction>
</comment>
<dbReference type="PROSITE" id="PS51671">
    <property type="entry name" value="ACT"/>
    <property type="match status" value="1"/>
</dbReference>
<keyword evidence="10" id="KW-0028">Amino-acid biosynthesis</keyword>
<evidence type="ECO:0000256" key="14">
    <source>
        <dbReference type="ARBA" id="ARBA00023239"/>
    </source>
</evidence>
<dbReference type="Gene3D" id="1.20.59.10">
    <property type="entry name" value="Chorismate mutase"/>
    <property type="match status" value="1"/>
</dbReference>
<dbReference type="eggNOG" id="COG0077">
    <property type="taxonomic scope" value="Bacteria"/>
</dbReference>
<dbReference type="PROSITE" id="PS00858">
    <property type="entry name" value="PREPHENATE_DEHYDR_2"/>
    <property type="match status" value="1"/>
</dbReference>
<evidence type="ECO:0000256" key="12">
    <source>
        <dbReference type="ARBA" id="ARBA00023222"/>
    </source>
</evidence>
<protein>
    <recommendedName>
        <fullName evidence="8">Bifunctional chorismate mutase/prephenate dehydratase</fullName>
        <ecNumber evidence="7">4.2.1.51</ecNumber>
        <ecNumber evidence="6">5.4.99.5</ecNumber>
    </recommendedName>
    <alternativeName>
        <fullName evidence="17">Chorismate mutase-prephenate dehydratase</fullName>
    </alternativeName>
    <alternativeName>
        <fullName evidence="16">p-protein</fullName>
    </alternativeName>
</protein>
<evidence type="ECO:0000256" key="18">
    <source>
        <dbReference type="ARBA" id="ARBA00047848"/>
    </source>
</evidence>
<dbReference type="FunFam" id="3.40.190.10:FF:000034">
    <property type="entry name" value="Chorismate mutase/prephenate dehydratase"/>
    <property type="match status" value="1"/>
</dbReference>
<proteinExistence type="predicted"/>
<feature type="domain" description="ACT" evidence="22">
    <location>
        <begin position="297"/>
        <end position="374"/>
    </location>
</feature>
<keyword evidence="13 23" id="KW-0413">Isomerase</keyword>
<comment type="pathway">
    <text evidence="5">Metabolic intermediate biosynthesis; prephenate biosynthesis; prephenate from chorismate: step 1/1.</text>
</comment>
<dbReference type="Pfam" id="PF00800">
    <property type="entry name" value="PDT"/>
    <property type="match status" value="1"/>
</dbReference>
<evidence type="ECO:0000256" key="6">
    <source>
        <dbReference type="ARBA" id="ARBA00012404"/>
    </source>
</evidence>
<dbReference type="InterPro" id="IPR045865">
    <property type="entry name" value="ACT-like_dom_sf"/>
</dbReference>
<evidence type="ECO:0000259" key="21">
    <source>
        <dbReference type="PROSITE" id="PS51171"/>
    </source>
</evidence>
<dbReference type="STRING" id="757424.Hsero_3693"/>
<dbReference type="PANTHER" id="PTHR21022">
    <property type="entry name" value="PREPHENATE DEHYDRATASE P PROTEIN"/>
    <property type="match status" value="1"/>
</dbReference>
<evidence type="ECO:0000313" key="23">
    <source>
        <dbReference type="EMBL" id="ADJ65171.1"/>
    </source>
</evidence>
<gene>
    <name evidence="23" type="ordered locus">Hsero_3693</name>
</gene>
<feature type="site" description="Essential for prephenate dehydratase activity" evidence="19">
    <location>
        <position position="278"/>
    </location>
</feature>
<dbReference type="InterPro" id="IPR036263">
    <property type="entry name" value="Chorismate_II_sf"/>
</dbReference>
<dbReference type="InterPro" id="IPR010957">
    <property type="entry name" value="G/b/e-P-prot_chorismate_mutase"/>
</dbReference>
<dbReference type="UniPathway" id="UPA00120">
    <property type="reaction ID" value="UER00203"/>
</dbReference>
<evidence type="ECO:0000256" key="4">
    <source>
        <dbReference type="ARBA" id="ARBA00004741"/>
    </source>
</evidence>
<dbReference type="GO" id="GO:0004664">
    <property type="term" value="F:prephenate dehydratase activity"/>
    <property type="evidence" value="ECO:0007669"/>
    <property type="project" value="UniProtKB-EC"/>
</dbReference>
<keyword evidence="11" id="KW-0057">Aromatic amino acid biosynthesis</keyword>
<dbReference type="GO" id="GO:0005737">
    <property type="term" value="C:cytoplasm"/>
    <property type="evidence" value="ECO:0007669"/>
    <property type="project" value="UniProtKB-SubCell"/>
</dbReference>
<dbReference type="SUPFAM" id="SSF48600">
    <property type="entry name" value="Chorismate mutase II"/>
    <property type="match status" value="1"/>
</dbReference>
<dbReference type="CDD" id="cd04905">
    <property type="entry name" value="ACT_CM-PDT"/>
    <property type="match status" value="1"/>
</dbReference>
<comment type="subcellular location">
    <subcellularLocation>
        <location evidence="3">Cytoplasm</location>
    </subcellularLocation>
</comment>
<dbReference type="InterPro" id="IPR002701">
    <property type="entry name" value="CM_II_prokaryot"/>
</dbReference>
<dbReference type="CDD" id="cd13630">
    <property type="entry name" value="PBP2_PDT_1"/>
    <property type="match status" value="1"/>
</dbReference>
<dbReference type="GO" id="GO:0046417">
    <property type="term" value="P:chorismate metabolic process"/>
    <property type="evidence" value="ECO:0007669"/>
    <property type="project" value="InterPro"/>
</dbReference>
<evidence type="ECO:0000256" key="15">
    <source>
        <dbReference type="ARBA" id="ARBA00023268"/>
    </source>
</evidence>
<dbReference type="eggNOG" id="COG1605">
    <property type="taxonomic scope" value="Bacteria"/>
</dbReference>
<dbReference type="EMBL" id="CP002039">
    <property type="protein sequence ID" value="ADJ65171.1"/>
    <property type="molecule type" value="Genomic_DNA"/>
</dbReference>
<feature type="domain" description="Prephenate dehydratase" evidence="21">
    <location>
        <begin position="110"/>
        <end position="285"/>
    </location>
</feature>
<dbReference type="EC" id="5.4.99.5" evidence="6"/>
<dbReference type="SMART" id="SM00830">
    <property type="entry name" value="CM_2"/>
    <property type="match status" value="1"/>
</dbReference>
<keyword evidence="15" id="KW-0511">Multifunctional enzyme</keyword>
<comment type="function">
    <text evidence="2">Catalyzes the Claisen rearrangement of chorismate to prephenate and the decarboxylation/dehydration of prephenate to phenylpyruvate.</text>
</comment>
<dbReference type="NCBIfam" id="NF008865">
    <property type="entry name" value="PRK11898.1"/>
    <property type="match status" value="1"/>
</dbReference>
<evidence type="ECO:0000259" key="20">
    <source>
        <dbReference type="PROSITE" id="PS51168"/>
    </source>
</evidence>
<dbReference type="KEGG" id="hse:Hsero_3693"/>
<name>D8IR45_HERSS</name>
<keyword evidence="12" id="KW-0584">Phenylalanine biosynthesis</keyword>
<accession>D8IR45</accession>
<dbReference type="InterPro" id="IPR002912">
    <property type="entry name" value="ACT_dom"/>
</dbReference>
<comment type="catalytic activity">
    <reaction evidence="18">
        <text>prephenate + H(+) = 3-phenylpyruvate + CO2 + H2O</text>
        <dbReference type="Rhea" id="RHEA:21648"/>
        <dbReference type="ChEBI" id="CHEBI:15377"/>
        <dbReference type="ChEBI" id="CHEBI:15378"/>
        <dbReference type="ChEBI" id="CHEBI:16526"/>
        <dbReference type="ChEBI" id="CHEBI:18005"/>
        <dbReference type="ChEBI" id="CHEBI:29934"/>
        <dbReference type="EC" id="4.2.1.51"/>
    </reaction>
</comment>
<evidence type="ECO:0000256" key="1">
    <source>
        <dbReference type="ARBA" id="ARBA00000824"/>
    </source>
</evidence>
<dbReference type="Gene3D" id="3.30.70.260">
    <property type="match status" value="1"/>
</dbReference>
<reference evidence="23 24" key="1">
    <citation type="submission" date="2010-04" db="EMBL/GenBank/DDBJ databases">
        <title>The genome of Herbaspirillum seropedicae SmR1, an endophytic, nitrogen-fixing, plant-growth promoting beta-Proteobacteria.</title>
        <authorList>
            <person name="Pedrosa F.O."/>
            <person name="Monteiro R.A."/>
            <person name="Wassem R."/>
            <person name="Cruz L.M."/>
            <person name="Ayub R.A."/>
            <person name="Colauto N.B."/>
            <person name="Fernandez M.A."/>
            <person name="Fungaro M.H.P."/>
            <person name="Grisard E.C."/>
            <person name="Hungria M."/>
            <person name="Madeira H.M.F."/>
            <person name="Nodari R.O."/>
            <person name="Osaku C.A."/>
            <person name="Petzl-Erler M.L."/>
            <person name="Terenzi H."/>
            <person name="Vieira L.G.E."/>
            <person name="Almeida M.I.M."/>
            <person name="Alves L.R."/>
            <person name="Arantes O.M.N."/>
            <person name="Balsanelli E."/>
            <person name="Barcellos F.G."/>
            <person name="Baura V.A."/>
            <person name="Binde D.R."/>
            <person name="Campo R.J."/>
            <person name="Chubatsu L.S."/>
            <person name="Chueire L.M.O."/>
            <person name="Ciferri R.R."/>
            <person name="Correa L.C."/>
            <person name="da Conceicao Silva J.L."/>
            <person name="Dabul A.N.G."/>
            <person name="Dambros B.P."/>
            <person name="Faoro H."/>
            <person name="Favetti A."/>
            <person name="Friedermann G."/>
            <person name="Furlaneto M.C."/>
            <person name="Gasques L.S."/>
            <person name="Gimenes C.C.T."/>
            <person name="Gioppo N.M.R."/>
            <person name="Glienke-Blanco C."/>
            <person name="Godoy L.P."/>
            <person name="Guerra M.P."/>
            <person name="Karp S."/>
            <person name="Kava-Cordeiro V."/>
            <person name="Margarido V.P."/>
            <person name="Mathioni S.M."/>
            <person name="Menck-Soares M.A."/>
            <person name="Murace N.K."/>
            <person name="Nicolas M.F."/>
            <person name="Oliveira C.E.C."/>
            <person name="Pagnan N.A.B."/>
            <person name="Pamphile J.A."/>
            <person name="Patussi E.V."/>
            <person name="Pereira L.F.P."/>
            <person name="Pereira-Ferrari L."/>
            <person name="Pinto F.G.S."/>
            <person name="Precoma C."/>
            <person name="Prioli A.J."/>
            <person name="Prioli S.M.A.P."/>
            <person name="Raittz R.T."/>
            <person name="Ramos H.J.O."/>
            <person name="Ribeiro E.M.S.F."/>
            <person name="Rigo L.U."/>
            <person name="Rocha C.L.M.S.C."/>
            <person name="Rocha S.N."/>
            <person name="Santos K."/>
            <person name="Satori D."/>
            <person name="Silva A.G."/>
            <person name="Simao R.C.G."/>
            <person name="Soares M.A.M."/>
            <person name="Souza E.M."/>
            <person name="Steffens M.B.R."/>
            <person name="Steindel M."/>
            <person name="Tadra-Sfeir M.Z."/>
            <person name="Takahashi E.K."/>
            <person name="Torres R.A."/>
            <person name="Valle J.S."/>
            <person name="Vernal J.I."/>
            <person name="Vilas-Boas L.A."/>
            <person name="Watanabe M.A.E."/>
            <person name="Weiss V.A."/>
            <person name="Yates M.A."/>
            <person name="Souza E.M."/>
        </authorList>
    </citation>
    <scope>NUCLEOTIDE SEQUENCE [LARGE SCALE GENOMIC DNA]</scope>
    <source>
        <strain evidence="23 24">SmR1</strain>
    </source>
</reference>
<dbReference type="PROSITE" id="PS51171">
    <property type="entry name" value="PREPHENATE_DEHYDR_3"/>
    <property type="match status" value="1"/>
</dbReference>
<evidence type="ECO:0000256" key="10">
    <source>
        <dbReference type="ARBA" id="ARBA00022605"/>
    </source>
</evidence>
<sequence length="377" mass="41348">MCAAGRSSRRRAASRLRKTKMSDDKLLPLRQKIDAIDAQILDLLNQRARVAQEVGHVKAETNAPVFRPEREAQVLRRAADRNPGPLLGADIQTIFREVMSACRALEKRVVVAYLGPEGTFSEQAVYQQFGHAIEGLSCVSIDEVFRDAEAGTADFGVVPIENSSEGVINRTLDLLLQTTLTISGEVSIPVHHSLMTASGKMEGITRICAHSQALAQCNAWLNQNYPSIERQAVASNAEAARMAGEDQSVAAIAGEIAGQKYNLQTVNAHIQDDPHNRTRFAVIGRLRTAPSGRDQTSIVLSVPNKAGAVYNLLAPLARHGVSMTRFESRPARMGAWEYYFYVDLEGHEQDEKVAQALEELRQNAAFFKLLGSYPLGL</sequence>
<dbReference type="InterPro" id="IPR001086">
    <property type="entry name" value="Preph_deHydtase"/>
</dbReference>
<evidence type="ECO:0000256" key="19">
    <source>
        <dbReference type="PIRSR" id="PIRSR001500-2"/>
    </source>
</evidence>
<dbReference type="HOGENOM" id="CLU_035008_0_1_4"/>
<dbReference type="SUPFAM" id="SSF53850">
    <property type="entry name" value="Periplasmic binding protein-like II"/>
    <property type="match status" value="1"/>
</dbReference>
<keyword evidence="24" id="KW-1185">Reference proteome</keyword>
<evidence type="ECO:0000256" key="3">
    <source>
        <dbReference type="ARBA" id="ARBA00004496"/>
    </source>
</evidence>
<evidence type="ECO:0000256" key="8">
    <source>
        <dbReference type="ARBA" id="ARBA00014401"/>
    </source>
</evidence>